<evidence type="ECO:0008006" key="13">
    <source>
        <dbReference type="Google" id="ProtNLM"/>
    </source>
</evidence>
<dbReference type="PANTHER" id="PTHR23155">
    <property type="entry name" value="DISEASE RESISTANCE PROTEIN RP"/>
    <property type="match status" value="1"/>
</dbReference>
<dbReference type="InterPro" id="IPR002182">
    <property type="entry name" value="NB-ARC"/>
</dbReference>
<dbReference type="PANTHER" id="PTHR23155:SF999">
    <property type="entry name" value="NB-ARC DOMAIN CONTAINING PROTEIN, EXPRESSED"/>
    <property type="match status" value="1"/>
</dbReference>
<dbReference type="InterPro" id="IPR044974">
    <property type="entry name" value="Disease_R_plants"/>
</dbReference>
<reference evidence="11" key="2">
    <citation type="submission" date="2018-10" db="UniProtKB">
        <authorList>
            <consortium name="EnsemblPlants"/>
        </authorList>
    </citation>
    <scope>IDENTIFICATION</scope>
</reference>
<dbReference type="Pfam" id="PF23598">
    <property type="entry name" value="LRR_14"/>
    <property type="match status" value="1"/>
</dbReference>
<keyword evidence="12" id="KW-1185">Reference proteome</keyword>
<keyword evidence="6" id="KW-0175">Coiled coil</keyword>
<dbReference type="AlphaFoldDB" id="A0A3B6FFY6"/>
<dbReference type="OMA" id="TIGAWNT"/>
<dbReference type="RefSeq" id="XP_044346831.1">
    <property type="nucleotide sequence ID" value="XM_044490896.1"/>
</dbReference>
<evidence type="ECO:0000259" key="7">
    <source>
        <dbReference type="Pfam" id="PF00931"/>
    </source>
</evidence>
<dbReference type="Pfam" id="PF00931">
    <property type="entry name" value="NB-ARC"/>
    <property type="match status" value="1"/>
</dbReference>
<evidence type="ECO:0000256" key="5">
    <source>
        <dbReference type="ARBA" id="ARBA00022821"/>
    </source>
</evidence>
<organism evidence="11">
    <name type="scientific">Triticum aestivum</name>
    <name type="common">Wheat</name>
    <dbReference type="NCBI Taxonomy" id="4565"/>
    <lineage>
        <taxon>Eukaryota</taxon>
        <taxon>Viridiplantae</taxon>
        <taxon>Streptophyta</taxon>
        <taxon>Embryophyta</taxon>
        <taxon>Tracheophyta</taxon>
        <taxon>Spermatophyta</taxon>
        <taxon>Magnoliopsida</taxon>
        <taxon>Liliopsida</taxon>
        <taxon>Poales</taxon>
        <taxon>Poaceae</taxon>
        <taxon>BOP clade</taxon>
        <taxon>Pooideae</taxon>
        <taxon>Triticodae</taxon>
        <taxon>Triticeae</taxon>
        <taxon>Triticinae</taxon>
        <taxon>Triticum</taxon>
    </lineage>
</organism>
<dbReference type="Pfam" id="PF18052">
    <property type="entry name" value="Rx_N"/>
    <property type="match status" value="1"/>
</dbReference>
<sequence length="949" mass="106813">MEAVAASAVTGAMRTLLPKLGALLEKKYKLSKGVRKEIASLSDEMSSMSALLVKLAEADGGELDVQDRVWRDQVRELSYEMEDCVDTFTDDLGSGGARAGLLNGLMKLKARYKTARWIEELKSRVVEVNKRHNRYKLGDRVGSSCQSPVAIDPRLHALHTEAASLVGIDGPKEKLVNLLLGEEEEDGNHRALKVVAITGFGGIGKTTLASQVRDKIKGHFERTAFVSVSQNPSMSDILLDILSQIGGLLHSSTNNVPRLISVLRARLDSKRYLIVIDDIWTIGAWNTIKCAFVENNLASRVITTTRIEDVAQACCSCFLGHVYKMKPLHDLDSRRLFHRRIFPSEDACPEKLKNVSNEILNKCKGVPLVIVSVASTLASHREVNSKEFWEKIQNYLGFQLEGNHALEWLRHVLNLGYINLSLDLRTCMLYLGIFPENSEIIKDDLVKRWIAEGLVPERHGYGQEETAEDFFNELINRNMIQIAEFDDCGHVLSCRVHDVMLDFIIWKSTEENFINIIKGTPTANDLQYMKGCLQVRRLSLQVRKSEHKELLGSMALTQARSFNFWGSAQWMPSLSRFQLLRVLHLDLGVYDSKNEQCLSFIGSFTRLRYLRIRGAVFKKVQKEMQKLQHLKTLEIVGEKRVGQDREEFLQSLHLELNVSKLPSMLWHLIVPCTVKLPGEVSRMSALRTLGELSIDLQDVENIKGLGELEDLRDLKILVEKGVREGDCADLVPSLSRLKRLESLTIRMAGSVKIIDVLTCWSPPSPHLRRLHVLGLPFSTVHEDWISQLDNLRSLKIQVVSLPEDGAKVLARLTSLVHLTLHVKKNVPKEGVVICAASFPNLEDFVFRCEGICLVFEAGAMHKLESLTVECSEEAERVHGCADLFGSIGHLGSLMSFKLDIYKQKDFTPTTYIVLQAYSPPRLQTGGLDSLEAALREKYPAIPDIRIQRM</sequence>
<evidence type="ECO:0000313" key="11">
    <source>
        <dbReference type="EnsemblPlants" id="TraesCS3B02G035800.1"/>
    </source>
</evidence>
<dbReference type="Gene3D" id="3.80.10.10">
    <property type="entry name" value="Ribonuclease Inhibitor"/>
    <property type="match status" value="1"/>
</dbReference>
<dbReference type="InterPro" id="IPR058922">
    <property type="entry name" value="WHD_DRP"/>
</dbReference>
<feature type="domain" description="Disease resistance R13L4/SHOC-2-like LRR" evidence="10">
    <location>
        <begin position="558"/>
        <end position="904"/>
    </location>
</feature>
<dbReference type="InterPro" id="IPR036388">
    <property type="entry name" value="WH-like_DNA-bd_sf"/>
</dbReference>
<dbReference type="Proteomes" id="UP000019116">
    <property type="component" value="Chromosome 3B"/>
</dbReference>
<dbReference type="Pfam" id="PF23559">
    <property type="entry name" value="WHD_DRP"/>
    <property type="match status" value="1"/>
</dbReference>
<dbReference type="SUPFAM" id="SSF52540">
    <property type="entry name" value="P-loop containing nucleoside triphosphate hydrolases"/>
    <property type="match status" value="1"/>
</dbReference>
<dbReference type="STRING" id="4565.A0A3B6FFY6"/>
<dbReference type="PRINTS" id="PR00364">
    <property type="entry name" value="DISEASERSIST"/>
</dbReference>
<evidence type="ECO:0000313" key="12">
    <source>
        <dbReference type="Proteomes" id="UP000019116"/>
    </source>
</evidence>
<dbReference type="SUPFAM" id="SSF52047">
    <property type="entry name" value="RNI-like"/>
    <property type="match status" value="1"/>
</dbReference>
<evidence type="ECO:0000259" key="9">
    <source>
        <dbReference type="Pfam" id="PF23559"/>
    </source>
</evidence>
<feature type="domain" description="Disease resistance protein winged helix" evidence="9">
    <location>
        <begin position="433"/>
        <end position="504"/>
    </location>
</feature>
<evidence type="ECO:0000256" key="6">
    <source>
        <dbReference type="ARBA" id="ARBA00023054"/>
    </source>
</evidence>
<dbReference type="InterPro" id="IPR038005">
    <property type="entry name" value="RX-like_CC"/>
</dbReference>
<dbReference type="Gene3D" id="1.10.10.10">
    <property type="entry name" value="Winged helix-like DNA-binding domain superfamily/Winged helix DNA-binding domain"/>
    <property type="match status" value="1"/>
</dbReference>
<dbReference type="InterPro" id="IPR042197">
    <property type="entry name" value="Apaf_helical"/>
</dbReference>
<evidence type="ECO:0000259" key="10">
    <source>
        <dbReference type="Pfam" id="PF23598"/>
    </source>
</evidence>
<evidence type="ECO:0000256" key="2">
    <source>
        <dbReference type="ARBA" id="ARBA00022614"/>
    </source>
</evidence>
<keyword evidence="2" id="KW-0433">Leucine-rich repeat</keyword>
<dbReference type="Gramene" id="TraesCS3B02G035800.1">
    <property type="protein sequence ID" value="TraesCS3B02G035800.1"/>
    <property type="gene ID" value="TraesCS3B02G035800"/>
</dbReference>
<dbReference type="EnsemblPlants" id="TraesCS3B02G035800.1">
    <property type="protein sequence ID" value="TraesCS3B02G035800.1"/>
    <property type="gene ID" value="TraesCS3B02G035800"/>
</dbReference>
<evidence type="ECO:0000256" key="1">
    <source>
        <dbReference type="ARBA" id="ARBA00008894"/>
    </source>
</evidence>
<evidence type="ECO:0000259" key="8">
    <source>
        <dbReference type="Pfam" id="PF18052"/>
    </source>
</evidence>
<proteinExistence type="inferred from homology"/>
<dbReference type="Gene3D" id="3.40.50.300">
    <property type="entry name" value="P-loop containing nucleotide triphosphate hydrolases"/>
    <property type="match status" value="1"/>
</dbReference>
<keyword evidence="5" id="KW-0611">Plant defense</keyword>
<dbReference type="InterPro" id="IPR032675">
    <property type="entry name" value="LRR_dom_sf"/>
</dbReference>
<dbReference type="FunFam" id="1.10.10.10:FF:000322">
    <property type="entry name" value="Probable disease resistance protein At1g63360"/>
    <property type="match status" value="1"/>
</dbReference>
<feature type="domain" description="NB-ARC" evidence="7">
    <location>
        <begin position="172"/>
        <end position="344"/>
    </location>
</feature>
<dbReference type="Gramene" id="TraesJUL3B03G01557060.1">
    <property type="protein sequence ID" value="TraesJUL3B03G01557060.1"/>
    <property type="gene ID" value="TraesJUL3B03G01557060"/>
</dbReference>
<dbReference type="InterPro" id="IPR027417">
    <property type="entry name" value="P-loop_NTPase"/>
</dbReference>
<dbReference type="GO" id="GO:0042742">
    <property type="term" value="P:defense response to bacterium"/>
    <property type="evidence" value="ECO:0007669"/>
    <property type="project" value="UniProtKB-ARBA"/>
</dbReference>
<gene>
    <name evidence="11" type="primary">LOC123068324</name>
</gene>
<keyword evidence="4" id="KW-0547">Nucleotide-binding</keyword>
<reference evidence="11" key="1">
    <citation type="submission" date="2018-08" db="EMBL/GenBank/DDBJ databases">
        <authorList>
            <person name="Rossello M."/>
        </authorList>
    </citation>
    <scope>NUCLEOTIDE SEQUENCE [LARGE SCALE GENOMIC DNA]</scope>
    <source>
        <strain evidence="11">cv. Chinese Spring</strain>
    </source>
</reference>
<dbReference type="GO" id="GO:0043531">
    <property type="term" value="F:ADP binding"/>
    <property type="evidence" value="ECO:0007669"/>
    <property type="project" value="InterPro"/>
</dbReference>
<dbReference type="InterPro" id="IPR055414">
    <property type="entry name" value="LRR_R13L4/SHOC2-like"/>
</dbReference>
<evidence type="ECO:0000256" key="4">
    <source>
        <dbReference type="ARBA" id="ARBA00022741"/>
    </source>
</evidence>
<dbReference type="Gene3D" id="1.10.8.430">
    <property type="entry name" value="Helical domain of apoptotic protease-activating factors"/>
    <property type="match status" value="1"/>
</dbReference>
<name>A0A3B6FFY6_WHEAT</name>
<dbReference type="CDD" id="cd14798">
    <property type="entry name" value="RX-CC_like"/>
    <property type="match status" value="1"/>
</dbReference>
<evidence type="ECO:0000256" key="3">
    <source>
        <dbReference type="ARBA" id="ARBA00022737"/>
    </source>
</evidence>
<dbReference type="OrthoDB" id="6161812at2759"/>
<dbReference type="GO" id="GO:0002758">
    <property type="term" value="P:innate immune response-activating signaling pathway"/>
    <property type="evidence" value="ECO:0007669"/>
    <property type="project" value="UniProtKB-ARBA"/>
</dbReference>
<dbReference type="SMR" id="A0A3B6FFY6"/>
<dbReference type="Gramene" id="TraesNOR3B03G01566420.2">
    <property type="protein sequence ID" value="TraesNOR3B03G01566420.2"/>
    <property type="gene ID" value="TraesNOR3B03G01566420"/>
</dbReference>
<protein>
    <recommendedName>
        <fullName evidence="13">AAA+ ATPase domain-containing protein</fullName>
    </recommendedName>
</protein>
<dbReference type="Gene3D" id="1.20.5.4130">
    <property type="match status" value="1"/>
</dbReference>
<dbReference type="GeneID" id="123068324"/>
<dbReference type="InterPro" id="IPR041118">
    <property type="entry name" value="Rx_N"/>
</dbReference>
<dbReference type="Gramene" id="TraesNOR3B03G01566420.1">
    <property type="protein sequence ID" value="TraesNOR3B03G01566420.1"/>
    <property type="gene ID" value="TraesNOR3B03G01566420"/>
</dbReference>
<feature type="domain" description="Disease resistance N-terminal" evidence="8">
    <location>
        <begin position="12"/>
        <end position="90"/>
    </location>
</feature>
<dbReference type="Gramene" id="TraesCS3B03G0082600.1">
    <property type="protein sequence ID" value="TraesCS3B03G0082600.1.CDS"/>
    <property type="gene ID" value="TraesCS3B03G0082600"/>
</dbReference>
<keyword evidence="3" id="KW-0677">Repeat</keyword>
<comment type="similarity">
    <text evidence="1">Belongs to the disease resistance NB-LRR family.</text>
</comment>
<accession>A0A3B6FFY6</accession>
<dbReference type="GO" id="GO:0009626">
    <property type="term" value="P:plant-type hypersensitive response"/>
    <property type="evidence" value="ECO:0007669"/>
    <property type="project" value="UniProtKB-ARBA"/>
</dbReference>